<evidence type="ECO:0000256" key="2">
    <source>
        <dbReference type="ARBA" id="ARBA00022801"/>
    </source>
</evidence>
<dbReference type="CDD" id="cd00190">
    <property type="entry name" value="Tryp_SPc"/>
    <property type="match status" value="1"/>
</dbReference>
<dbReference type="FunFam" id="2.40.10.10:FF:000118">
    <property type="entry name" value="Chymotrypsinogen A"/>
    <property type="match status" value="1"/>
</dbReference>
<evidence type="ECO:0000256" key="3">
    <source>
        <dbReference type="ARBA" id="ARBA00022825"/>
    </source>
</evidence>
<keyword evidence="2" id="KW-0378">Hydrolase</keyword>
<reference evidence="6" key="1">
    <citation type="journal article" date="2021" name="Sci. Adv.">
        <title>The American lobster genome reveals insights on longevity, neural, and immune adaptations.</title>
        <authorList>
            <person name="Polinski J.M."/>
            <person name="Zimin A.V."/>
            <person name="Clark K.F."/>
            <person name="Kohn A.B."/>
            <person name="Sadowski N."/>
            <person name="Timp W."/>
            <person name="Ptitsyn A."/>
            <person name="Khanna P."/>
            <person name="Romanova D.Y."/>
            <person name="Williams P."/>
            <person name="Greenwood S.J."/>
            <person name="Moroz L.L."/>
            <person name="Walt D.R."/>
            <person name="Bodnar A.G."/>
        </authorList>
    </citation>
    <scope>NUCLEOTIDE SEQUENCE</scope>
    <source>
        <strain evidence="6">GMGI-L3</strain>
    </source>
</reference>
<evidence type="ECO:0000313" key="6">
    <source>
        <dbReference type="EMBL" id="KAG7170425.1"/>
    </source>
</evidence>
<dbReference type="GO" id="GO:0004252">
    <property type="term" value="F:serine-type endopeptidase activity"/>
    <property type="evidence" value="ECO:0007669"/>
    <property type="project" value="InterPro"/>
</dbReference>
<dbReference type="PROSITE" id="PS50240">
    <property type="entry name" value="TRYPSIN_DOM"/>
    <property type="match status" value="1"/>
</dbReference>
<dbReference type="EMBL" id="JAHLQT010008733">
    <property type="protein sequence ID" value="KAG7173850.1"/>
    <property type="molecule type" value="Genomic_DNA"/>
</dbReference>
<dbReference type="Pfam" id="PF00089">
    <property type="entry name" value="Trypsin"/>
    <property type="match status" value="1"/>
</dbReference>
<dbReference type="InterPro" id="IPR009003">
    <property type="entry name" value="Peptidase_S1_PA"/>
</dbReference>
<dbReference type="InterPro" id="IPR001254">
    <property type="entry name" value="Trypsin_dom"/>
</dbReference>
<dbReference type="InterPro" id="IPR043504">
    <property type="entry name" value="Peptidase_S1_PA_chymotrypsin"/>
</dbReference>
<keyword evidence="4" id="KW-1015">Disulfide bond</keyword>
<keyword evidence="1" id="KW-0645">Protease</keyword>
<dbReference type="PANTHER" id="PTHR24252:SF7">
    <property type="entry name" value="HYALIN"/>
    <property type="match status" value="1"/>
</dbReference>
<accession>A0A8J5KH08</accession>
<feature type="domain" description="Peptidase S1" evidence="5">
    <location>
        <begin position="81"/>
        <end position="303"/>
    </location>
</feature>
<gene>
    <name evidence="6" type="primary">Tryp1-L13</name>
    <name evidence="7" type="synonym">Tryp1-L11</name>
    <name evidence="7" type="ORF">Hamer_G018127</name>
    <name evidence="6" type="ORF">Hamer_G027686</name>
</gene>
<evidence type="ECO:0000256" key="4">
    <source>
        <dbReference type="ARBA" id="ARBA00023157"/>
    </source>
</evidence>
<evidence type="ECO:0000313" key="7">
    <source>
        <dbReference type="EMBL" id="KAG7173850.1"/>
    </source>
</evidence>
<dbReference type="EMBL" id="JAHLQT010014214">
    <property type="protein sequence ID" value="KAG7170425.1"/>
    <property type="molecule type" value="Genomic_DNA"/>
</dbReference>
<sequence length="420" mass="44111">MRTQYSLGRSPCYFVSCGEHTLEPGTSVGIQSKNFPNNTPTAIIVCGPSGKVQTITQVTTDVTDISVDNAKCGTVNRVTRIVGGVATEVNEYPWQAALVVKGTNQVFCGASLYNDGYVVTAAHCGSVLLGAHELTSSTSAQQRISVERIINHESYDSSTQDNDIAVLKLATKASLNENVKPACLPSVSEDYTGFTATVSGWGTLSSGGSQPDVLQEVQVPVVSNSECQQSYGNSISDMLCAGYDAGGKDSCQGDSGGLAVRRMASGCWQVWCHGAMGVLCPTTQESTFGSLVKYLDWLKAKTSEGSNDLCFSGQGSGSTTKTPAATTVPSATSCKCGQATDRLVSWVVSQLRYTSIPDKWLSSVLPAQHHSVAPPSSVTSGSSLLLTALPCKSPGLSILCWVTTLIKTSFLVISNILIIG</sequence>
<keyword evidence="8" id="KW-1185">Reference proteome</keyword>
<dbReference type="InterPro" id="IPR018114">
    <property type="entry name" value="TRYPSIN_HIS"/>
</dbReference>
<dbReference type="PANTHER" id="PTHR24252">
    <property type="entry name" value="ACROSIN-RELATED"/>
    <property type="match status" value="1"/>
</dbReference>
<evidence type="ECO:0000259" key="5">
    <source>
        <dbReference type="PROSITE" id="PS50240"/>
    </source>
</evidence>
<dbReference type="InterPro" id="IPR001314">
    <property type="entry name" value="Peptidase_S1A"/>
</dbReference>
<proteinExistence type="predicted"/>
<comment type="caution">
    <text evidence="6">The sequence shown here is derived from an EMBL/GenBank/DDBJ whole genome shotgun (WGS) entry which is preliminary data.</text>
</comment>
<organism evidence="6 8">
    <name type="scientific">Homarus americanus</name>
    <name type="common">American lobster</name>
    <dbReference type="NCBI Taxonomy" id="6706"/>
    <lineage>
        <taxon>Eukaryota</taxon>
        <taxon>Metazoa</taxon>
        <taxon>Ecdysozoa</taxon>
        <taxon>Arthropoda</taxon>
        <taxon>Crustacea</taxon>
        <taxon>Multicrustacea</taxon>
        <taxon>Malacostraca</taxon>
        <taxon>Eumalacostraca</taxon>
        <taxon>Eucarida</taxon>
        <taxon>Decapoda</taxon>
        <taxon>Pleocyemata</taxon>
        <taxon>Astacidea</taxon>
        <taxon>Nephropoidea</taxon>
        <taxon>Nephropidae</taxon>
        <taxon>Homarus</taxon>
    </lineage>
</organism>
<dbReference type="Gene3D" id="2.40.10.10">
    <property type="entry name" value="Trypsin-like serine proteases"/>
    <property type="match status" value="1"/>
</dbReference>
<dbReference type="SUPFAM" id="SSF50494">
    <property type="entry name" value="Trypsin-like serine proteases"/>
    <property type="match status" value="1"/>
</dbReference>
<dbReference type="SMART" id="SM00020">
    <property type="entry name" value="Tryp_SPc"/>
    <property type="match status" value="1"/>
</dbReference>
<dbReference type="GO" id="GO:0006508">
    <property type="term" value="P:proteolysis"/>
    <property type="evidence" value="ECO:0007669"/>
    <property type="project" value="UniProtKB-KW"/>
</dbReference>
<dbReference type="PROSITE" id="PS00134">
    <property type="entry name" value="TRYPSIN_HIS"/>
    <property type="match status" value="1"/>
</dbReference>
<protein>
    <submittedName>
        <fullName evidence="7">Trypsin-1-like 11</fullName>
    </submittedName>
    <submittedName>
        <fullName evidence="6">Trypsin-1-like 13</fullName>
    </submittedName>
</protein>
<name>A0A8J5KH08_HOMAM</name>
<keyword evidence="3" id="KW-0720">Serine protease</keyword>
<dbReference type="PRINTS" id="PR00722">
    <property type="entry name" value="CHYMOTRYPSIN"/>
</dbReference>
<dbReference type="AlphaFoldDB" id="A0A8J5KH08"/>
<evidence type="ECO:0000256" key="1">
    <source>
        <dbReference type="ARBA" id="ARBA00022670"/>
    </source>
</evidence>
<evidence type="ECO:0000313" key="8">
    <source>
        <dbReference type="Proteomes" id="UP000747542"/>
    </source>
</evidence>
<dbReference type="Proteomes" id="UP000747542">
    <property type="component" value="Unassembled WGS sequence"/>
</dbReference>